<dbReference type="GO" id="GO:0046872">
    <property type="term" value="F:metal ion binding"/>
    <property type="evidence" value="ECO:0007669"/>
    <property type="project" value="UniProtKB-KW"/>
</dbReference>
<dbReference type="GO" id="GO:0016853">
    <property type="term" value="F:isomerase activity"/>
    <property type="evidence" value="ECO:0007669"/>
    <property type="project" value="UniProtKB-KW"/>
</dbReference>
<dbReference type="PANTHER" id="PTHR30268:SF0">
    <property type="entry name" value="L-RHAMNOSE ISOMERASE"/>
    <property type="match status" value="1"/>
</dbReference>
<dbReference type="InterPro" id="IPR013451">
    <property type="entry name" value="L_rhamnose_iso"/>
</dbReference>
<protein>
    <submittedName>
        <fullName evidence="5">Sugar isomerase</fullName>
    </submittedName>
</protein>
<dbReference type="RefSeq" id="WP_044057941.1">
    <property type="nucleotide sequence ID" value="NZ_CAJXAX010000002.1"/>
</dbReference>
<keyword evidence="6" id="KW-1185">Reference proteome</keyword>
<dbReference type="OrthoDB" id="5174871at2"/>
<feature type="domain" description="Xylose isomerase-like TIM barrel" evidence="4">
    <location>
        <begin position="101"/>
        <end position="291"/>
    </location>
</feature>
<evidence type="ECO:0000259" key="4">
    <source>
        <dbReference type="Pfam" id="PF01261"/>
    </source>
</evidence>
<dbReference type="Pfam" id="PF01261">
    <property type="entry name" value="AP_endonuc_2"/>
    <property type="match status" value="1"/>
</dbReference>
<dbReference type="SUPFAM" id="SSF51658">
    <property type="entry name" value="Xylose isomerase-like"/>
    <property type="match status" value="1"/>
</dbReference>
<dbReference type="PANTHER" id="PTHR30268">
    <property type="entry name" value="L-RHAMNOSE ISOMERASE"/>
    <property type="match status" value="1"/>
</dbReference>
<evidence type="ECO:0000313" key="6">
    <source>
        <dbReference type="Proteomes" id="UP000056090"/>
    </source>
</evidence>
<dbReference type="NCBIfam" id="TIGR02629">
    <property type="entry name" value="L_rham_iso_rhiz"/>
    <property type="match status" value="1"/>
</dbReference>
<dbReference type="GeneID" id="78256205"/>
<evidence type="ECO:0000313" key="5">
    <source>
        <dbReference type="EMBL" id="AIF99889.1"/>
    </source>
</evidence>
<dbReference type="KEGG" id="aaus:EP12_15590"/>
<proteinExistence type="predicted"/>
<accession>A0A075NZ07</accession>
<sequence>MLRRIDKVLLEQENNLLKNDLDADYAALGEKLARSDVDIELLTQAAGKFQIAVPSWGTGTGGTRFARFPGEGEPRNIWEKLEDCAVINELSGCTDSVSPHFPWDKVSDFSELKEKADAYGIKWVSVNSNTFQDQTGQTASYKYGSLSNTQKASRELAIAHNLDCIEYGQKLGAKSLTVWVGDGSNHPGQQHFQRAFERYLASMEEIYKGLPDDWEMHIEHKMFEPAFYSTIIQDWGSNILAAMQLGPKCKSLVDLGHHAPNTNIEMIVSRLIQFKKLGGFHFNDSKYGDDDLDSGSLHPYQQFLIFNELVDAEYRQQEAFGPAYMLDQSHNVTDPAESLINSAIEVQRSYVKALIVDREKLYGYQDENDALMASLELKNAFNLDVSPILAMARLRKGAAIDPLAVYRKSNYRENMAKERPRDPNATGSGIV</sequence>
<dbReference type="KEGG" id="aal:EP13_15020"/>
<evidence type="ECO:0000256" key="2">
    <source>
        <dbReference type="ARBA" id="ARBA00023211"/>
    </source>
</evidence>
<name>A0A075NZ07_9ALTE</name>
<dbReference type="AlphaFoldDB" id="A0A075NZ07"/>
<dbReference type="InterPro" id="IPR050337">
    <property type="entry name" value="L-rhamnose_isomerase"/>
</dbReference>
<dbReference type="EMBL" id="CP008849">
    <property type="protein sequence ID" value="AIF99889.1"/>
    <property type="molecule type" value="Genomic_DNA"/>
</dbReference>
<keyword evidence="2" id="KW-0464">Manganese</keyword>
<organism evidence="5 6">
    <name type="scientific">Alteromonas australica</name>
    <dbReference type="NCBI Taxonomy" id="589873"/>
    <lineage>
        <taxon>Bacteria</taxon>
        <taxon>Pseudomonadati</taxon>
        <taxon>Pseudomonadota</taxon>
        <taxon>Gammaproteobacteria</taxon>
        <taxon>Alteromonadales</taxon>
        <taxon>Alteromonadaceae</taxon>
        <taxon>Alteromonas/Salinimonas group</taxon>
        <taxon>Alteromonas</taxon>
    </lineage>
</organism>
<evidence type="ECO:0000256" key="3">
    <source>
        <dbReference type="ARBA" id="ARBA00023235"/>
    </source>
</evidence>
<keyword evidence="3 5" id="KW-0413">Isomerase</keyword>
<dbReference type="InterPro" id="IPR036237">
    <property type="entry name" value="Xyl_isomerase-like_sf"/>
</dbReference>
<dbReference type="PATRIC" id="fig|589873.4.peg.3381"/>
<dbReference type="Proteomes" id="UP000056090">
    <property type="component" value="Chromosome"/>
</dbReference>
<dbReference type="eggNOG" id="COG4952">
    <property type="taxonomic scope" value="Bacteria"/>
</dbReference>
<dbReference type="Gene3D" id="3.20.20.150">
    <property type="entry name" value="Divalent-metal-dependent TIM barrel enzymes"/>
    <property type="match status" value="1"/>
</dbReference>
<gene>
    <name evidence="5" type="ORF">EP13_15020</name>
</gene>
<dbReference type="InterPro" id="IPR013022">
    <property type="entry name" value="Xyl_isomerase-like_TIM-brl"/>
</dbReference>
<evidence type="ECO:0000256" key="1">
    <source>
        <dbReference type="ARBA" id="ARBA00022723"/>
    </source>
</evidence>
<keyword evidence="1" id="KW-0479">Metal-binding</keyword>
<reference evidence="5 6" key="1">
    <citation type="submission" date="2014-06" db="EMBL/GenBank/DDBJ databases">
        <title>Genomes of Alteromonas australica, a world apart.</title>
        <authorList>
            <person name="Gonzaga A."/>
            <person name="Lopez-Perez M."/>
            <person name="Rodriguez-Valera F."/>
        </authorList>
    </citation>
    <scope>NUCLEOTIDE SEQUENCE [LARGE SCALE GENOMIC DNA]</scope>
    <source>
        <strain evidence="5 6">H 17</strain>
    </source>
</reference>